<keyword evidence="5" id="KW-0269">Exonuclease</keyword>
<feature type="region of interest" description="Disordered" evidence="7">
    <location>
        <begin position="1"/>
        <end position="24"/>
    </location>
</feature>
<organism evidence="9 10">
    <name type="scientific">Marasmius oreades</name>
    <name type="common">fairy-ring Marasmius</name>
    <dbReference type="NCBI Taxonomy" id="181124"/>
    <lineage>
        <taxon>Eukaryota</taxon>
        <taxon>Fungi</taxon>
        <taxon>Dikarya</taxon>
        <taxon>Basidiomycota</taxon>
        <taxon>Agaricomycotina</taxon>
        <taxon>Agaricomycetes</taxon>
        <taxon>Agaricomycetidae</taxon>
        <taxon>Agaricales</taxon>
        <taxon>Marasmiineae</taxon>
        <taxon>Marasmiaceae</taxon>
        <taxon>Marasmius</taxon>
    </lineage>
</organism>
<dbReference type="Proteomes" id="UP001049176">
    <property type="component" value="Chromosome 2"/>
</dbReference>
<dbReference type="GO" id="GO:0005634">
    <property type="term" value="C:nucleus"/>
    <property type="evidence" value="ECO:0007669"/>
    <property type="project" value="UniProtKB-SubCell"/>
</dbReference>
<dbReference type="PANTHER" id="PTHR12801:SF115">
    <property type="entry name" value="FI18136P1-RELATED"/>
    <property type="match status" value="1"/>
</dbReference>
<sequence length="643" mass="71168">MKRHVSSPVKTEMPQKKAKISETPGERDYLVENDGEWTKVERRKQKKAKKTEVKLDSAQPRFMYSSSEITKRSYAVGIEEIRDLALHIISDAPPPNWLRVENAFLITKVVAILIPGITPDILGLPPLPTSAMSNPNIPLSIPLPPRPELGKELSGVPFIASTFSHACPTRAPGDSTRMHSVLSTFFNGPISSSEKKKRTAEKEMSDILGNKDPEQYLLTLERMIENEYPIPSYTADVFQKSPGWVETPEQPKESLLTSSEGKRQRKIYSIDCEMCLTEDGKELTRVCVIDFDTGIVVYDQLVKPGKAVVDYLTRWSGITAAALATATTTFSEAQAQVLRILSPPISNPFSTEKPKPPPPTPILLGHSLESDLKALKICHPFCIDTAIIYHHPRGRPLKPGLAWLTKKWCNREIQTRGEGGHDPEEDARACVDLLKKKLIEGPMFGEFKTDYESIFERMSRSTRRAGGGVGSIKCAVVDHGNPSMMHGNKATTSIGCSTDEEVLTNLLEVLPSHHFVFGRFMSLANVLGWVTPKVAPDVPPPEPVPPPTPEVIATVLSDLNARLKSLHASLPSRTALIIFTGHSDPRHMVVLNARKHAFETAIRNGRSTQALQPQEQWSAHDSRVLEEAVELAKRGLLFLGVKP</sequence>
<dbReference type="AlphaFoldDB" id="A0A9P7UY39"/>
<keyword evidence="6" id="KW-0539">Nucleus</keyword>
<feature type="domain" description="Exonuclease" evidence="8">
    <location>
        <begin position="266"/>
        <end position="443"/>
    </location>
</feature>
<dbReference type="GO" id="GO:0004527">
    <property type="term" value="F:exonuclease activity"/>
    <property type="evidence" value="ECO:0007669"/>
    <property type="project" value="UniProtKB-KW"/>
</dbReference>
<evidence type="ECO:0000256" key="5">
    <source>
        <dbReference type="ARBA" id="ARBA00022839"/>
    </source>
</evidence>
<evidence type="ECO:0000313" key="9">
    <source>
        <dbReference type="EMBL" id="KAG7096805.1"/>
    </source>
</evidence>
<dbReference type="FunFam" id="3.30.420.10:FF:000031">
    <property type="entry name" value="RNA exonuclease 1"/>
    <property type="match status" value="1"/>
</dbReference>
<dbReference type="GO" id="GO:0003676">
    <property type="term" value="F:nucleic acid binding"/>
    <property type="evidence" value="ECO:0007669"/>
    <property type="project" value="InterPro"/>
</dbReference>
<dbReference type="SMART" id="SM00479">
    <property type="entry name" value="EXOIII"/>
    <property type="match status" value="1"/>
</dbReference>
<evidence type="ECO:0000256" key="2">
    <source>
        <dbReference type="ARBA" id="ARBA00006357"/>
    </source>
</evidence>
<keyword evidence="4" id="KW-0378">Hydrolase</keyword>
<protein>
    <recommendedName>
        <fullName evidence="8">Exonuclease domain-containing protein</fullName>
    </recommendedName>
</protein>
<dbReference type="InterPro" id="IPR012337">
    <property type="entry name" value="RNaseH-like_sf"/>
</dbReference>
<keyword evidence="3" id="KW-0540">Nuclease</keyword>
<dbReference type="OrthoDB" id="206335at2759"/>
<reference evidence="9" key="1">
    <citation type="journal article" date="2021" name="Genome Biol. Evol.">
        <title>The assembled and annotated genome of the fairy-ring fungus Marasmius oreades.</title>
        <authorList>
            <person name="Hiltunen M."/>
            <person name="Ament-Velasquez S.L."/>
            <person name="Johannesson H."/>
        </authorList>
    </citation>
    <scope>NUCLEOTIDE SEQUENCE</scope>
    <source>
        <strain evidence="9">03SP1</strain>
    </source>
</reference>
<dbReference type="KEGG" id="more:E1B28_004214"/>
<dbReference type="InterPro" id="IPR036397">
    <property type="entry name" value="RNaseH_sf"/>
</dbReference>
<dbReference type="GO" id="GO:0010629">
    <property type="term" value="P:negative regulation of gene expression"/>
    <property type="evidence" value="ECO:0007669"/>
    <property type="project" value="UniProtKB-ARBA"/>
</dbReference>
<accession>A0A9P7UY39</accession>
<dbReference type="InterPro" id="IPR013520">
    <property type="entry name" value="Ribonucl_H"/>
</dbReference>
<dbReference type="RefSeq" id="XP_043013275.1">
    <property type="nucleotide sequence ID" value="XM_043148675.1"/>
</dbReference>
<evidence type="ECO:0000256" key="6">
    <source>
        <dbReference type="ARBA" id="ARBA00023242"/>
    </source>
</evidence>
<dbReference type="CDD" id="cd06145">
    <property type="entry name" value="REX1_like"/>
    <property type="match status" value="1"/>
</dbReference>
<dbReference type="GeneID" id="66073290"/>
<dbReference type="PANTHER" id="PTHR12801">
    <property type="entry name" value="RNA EXONUCLEASE REXO1 / RECO3 FAMILY MEMBER-RELATED"/>
    <property type="match status" value="1"/>
</dbReference>
<evidence type="ECO:0000259" key="8">
    <source>
        <dbReference type="SMART" id="SM00479"/>
    </source>
</evidence>
<gene>
    <name evidence="9" type="ORF">E1B28_004214</name>
</gene>
<evidence type="ECO:0000256" key="7">
    <source>
        <dbReference type="SAM" id="MobiDB-lite"/>
    </source>
</evidence>
<proteinExistence type="inferred from homology"/>
<dbReference type="EMBL" id="CM032182">
    <property type="protein sequence ID" value="KAG7096805.1"/>
    <property type="molecule type" value="Genomic_DNA"/>
</dbReference>
<evidence type="ECO:0000256" key="3">
    <source>
        <dbReference type="ARBA" id="ARBA00022722"/>
    </source>
</evidence>
<comment type="subcellular location">
    <subcellularLocation>
        <location evidence="1">Nucleus</location>
    </subcellularLocation>
</comment>
<comment type="similarity">
    <text evidence="2">Belongs to the REXO1/REXO3 family.</text>
</comment>
<dbReference type="SUPFAM" id="SSF53098">
    <property type="entry name" value="Ribonuclease H-like"/>
    <property type="match status" value="1"/>
</dbReference>
<dbReference type="InterPro" id="IPR034922">
    <property type="entry name" value="REX1-like_exo"/>
</dbReference>
<evidence type="ECO:0000256" key="1">
    <source>
        <dbReference type="ARBA" id="ARBA00004123"/>
    </source>
</evidence>
<dbReference type="Gene3D" id="3.30.420.10">
    <property type="entry name" value="Ribonuclease H-like superfamily/Ribonuclease H"/>
    <property type="match status" value="1"/>
</dbReference>
<dbReference type="InterPro" id="IPR047021">
    <property type="entry name" value="REXO1/3/4-like"/>
</dbReference>
<evidence type="ECO:0000313" key="10">
    <source>
        <dbReference type="Proteomes" id="UP001049176"/>
    </source>
</evidence>
<comment type="caution">
    <text evidence="9">The sequence shown here is derived from an EMBL/GenBank/DDBJ whole genome shotgun (WGS) entry which is preliminary data.</text>
</comment>
<name>A0A9P7UY39_9AGAR</name>
<keyword evidence="10" id="KW-1185">Reference proteome</keyword>
<evidence type="ECO:0000256" key="4">
    <source>
        <dbReference type="ARBA" id="ARBA00022801"/>
    </source>
</evidence>